<dbReference type="InterPro" id="IPR018968">
    <property type="entry name" value="Phasin"/>
</dbReference>
<feature type="domain" description="Phasin" evidence="1">
    <location>
        <begin position="9"/>
        <end position="109"/>
    </location>
</feature>
<reference evidence="2 3" key="1">
    <citation type="submission" date="2019-03" db="EMBL/GenBank/DDBJ databases">
        <title>Genomic Encyclopedia of Type Strains, Phase IV (KMG-IV): sequencing the most valuable type-strain genomes for metagenomic binning, comparative biology and taxonomic classification.</title>
        <authorList>
            <person name="Goeker M."/>
        </authorList>
    </citation>
    <scope>NUCLEOTIDE SEQUENCE [LARGE SCALE GENOMIC DNA]</scope>
    <source>
        <strain evidence="2 3">DSM 103792</strain>
    </source>
</reference>
<sequence length="124" mass="13949">MWNTLFSNMTEQGRSINQSVVEFNQLVLRQVEKVAQAQVESFNAYANLNLKQLQAATKLADLEQVKGFVGQQTDYLKAVQNRAQEDLTKLTQLSEESRKELTGFFTERFNSATAEVSKAAKKAA</sequence>
<keyword evidence="3" id="KW-1185">Reference proteome</keyword>
<evidence type="ECO:0000313" key="3">
    <source>
        <dbReference type="Proteomes" id="UP000295375"/>
    </source>
</evidence>
<protein>
    <submittedName>
        <fullName evidence="2">Phasin family protein</fullName>
    </submittedName>
</protein>
<dbReference type="EMBL" id="SNYM01000004">
    <property type="protein sequence ID" value="TDQ49345.1"/>
    <property type="molecule type" value="Genomic_DNA"/>
</dbReference>
<organism evidence="2 3">
    <name type="scientific">Permianibacter aggregans</name>
    <dbReference type="NCBI Taxonomy" id="1510150"/>
    <lineage>
        <taxon>Bacteria</taxon>
        <taxon>Pseudomonadati</taxon>
        <taxon>Pseudomonadota</taxon>
        <taxon>Gammaproteobacteria</taxon>
        <taxon>Pseudomonadales</taxon>
        <taxon>Pseudomonadaceae</taxon>
        <taxon>Permianibacter</taxon>
    </lineage>
</organism>
<gene>
    <name evidence="2" type="ORF">EV696_10449</name>
</gene>
<proteinExistence type="predicted"/>
<dbReference type="RefSeq" id="WP_133588855.1">
    <property type="nucleotide sequence ID" value="NZ_CP037953.1"/>
</dbReference>
<accession>A0A4R6UV93</accession>
<comment type="caution">
    <text evidence="2">The sequence shown here is derived from an EMBL/GenBank/DDBJ whole genome shotgun (WGS) entry which is preliminary data.</text>
</comment>
<dbReference type="AlphaFoldDB" id="A0A4R6UV93"/>
<name>A0A4R6UV93_9GAMM</name>
<evidence type="ECO:0000259" key="1">
    <source>
        <dbReference type="Pfam" id="PF09361"/>
    </source>
</evidence>
<evidence type="ECO:0000313" key="2">
    <source>
        <dbReference type="EMBL" id="TDQ49345.1"/>
    </source>
</evidence>
<dbReference type="Pfam" id="PF09361">
    <property type="entry name" value="Phasin_2"/>
    <property type="match status" value="1"/>
</dbReference>
<dbReference type="Proteomes" id="UP000295375">
    <property type="component" value="Unassembled WGS sequence"/>
</dbReference>